<gene>
    <name evidence="6" type="ORF">B296_00002639</name>
</gene>
<reference evidence="6 7" key="1">
    <citation type="journal article" date="2014" name="Agronomy (Basel)">
        <title>A Draft Genome Sequence for Ensete ventricosum, the Drought-Tolerant Tree Against Hunger.</title>
        <authorList>
            <person name="Harrison J."/>
            <person name="Moore K.A."/>
            <person name="Paszkiewicz K."/>
            <person name="Jones T."/>
            <person name="Grant M."/>
            <person name="Ambacheew D."/>
            <person name="Muzemil S."/>
            <person name="Studholme D.J."/>
        </authorList>
    </citation>
    <scope>NUCLEOTIDE SEQUENCE [LARGE SCALE GENOMIC DNA]</scope>
</reference>
<proteinExistence type="inferred from homology"/>
<keyword evidence="4" id="KW-0812">Transmembrane</keyword>
<evidence type="ECO:0000256" key="4">
    <source>
        <dbReference type="SAM" id="Phobius"/>
    </source>
</evidence>
<dbReference type="EMBL" id="AMZH03000975">
    <property type="protein sequence ID" value="RRT81173.1"/>
    <property type="molecule type" value="Genomic_DNA"/>
</dbReference>
<dbReference type="InterPro" id="IPR017853">
    <property type="entry name" value="GH"/>
</dbReference>
<comment type="similarity">
    <text evidence="1">Belongs to the glycosyl hydrolase 18 family.</text>
</comment>
<accession>A0A427AY54</accession>
<feature type="non-terminal residue" evidence="6">
    <location>
        <position position="407"/>
    </location>
</feature>
<organism evidence="6 7">
    <name type="scientific">Ensete ventricosum</name>
    <name type="common">Abyssinian banana</name>
    <name type="synonym">Musa ensete</name>
    <dbReference type="NCBI Taxonomy" id="4639"/>
    <lineage>
        <taxon>Eukaryota</taxon>
        <taxon>Viridiplantae</taxon>
        <taxon>Streptophyta</taxon>
        <taxon>Embryophyta</taxon>
        <taxon>Tracheophyta</taxon>
        <taxon>Spermatophyta</taxon>
        <taxon>Magnoliopsida</taxon>
        <taxon>Liliopsida</taxon>
        <taxon>Zingiberales</taxon>
        <taxon>Musaceae</taxon>
        <taxon>Ensete</taxon>
    </lineage>
</organism>
<protein>
    <recommendedName>
        <fullName evidence="2">Chitinase domain-containing protein 1</fullName>
    </recommendedName>
</protein>
<evidence type="ECO:0000259" key="5">
    <source>
        <dbReference type="Pfam" id="PF00704"/>
    </source>
</evidence>
<evidence type="ECO:0000256" key="3">
    <source>
        <dbReference type="SAM" id="MobiDB-lite"/>
    </source>
</evidence>
<dbReference type="Gene3D" id="3.20.20.80">
    <property type="entry name" value="Glycosidases"/>
    <property type="match status" value="1"/>
</dbReference>
<dbReference type="GO" id="GO:0012505">
    <property type="term" value="C:endomembrane system"/>
    <property type="evidence" value="ECO:0007669"/>
    <property type="project" value="TreeGrafter"/>
</dbReference>
<evidence type="ECO:0000313" key="7">
    <source>
        <dbReference type="Proteomes" id="UP000287651"/>
    </source>
</evidence>
<dbReference type="GO" id="GO:0070492">
    <property type="term" value="F:oligosaccharide binding"/>
    <property type="evidence" value="ECO:0007669"/>
    <property type="project" value="TreeGrafter"/>
</dbReference>
<dbReference type="Pfam" id="PF00704">
    <property type="entry name" value="Glyco_hydro_18"/>
    <property type="match status" value="1"/>
</dbReference>
<dbReference type="PANTHER" id="PTHR46066:SF2">
    <property type="entry name" value="CHITINASE DOMAIN-CONTAINING PROTEIN 1"/>
    <property type="match status" value="1"/>
</dbReference>
<feature type="domain" description="GH18" evidence="5">
    <location>
        <begin position="245"/>
        <end position="402"/>
    </location>
</feature>
<dbReference type="InterPro" id="IPR001223">
    <property type="entry name" value="Glyco_hydro18_cat"/>
</dbReference>
<dbReference type="GO" id="GO:0005975">
    <property type="term" value="P:carbohydrate metabolic process"/>
    <property type="evidence" value="ECO:0007669"/>
    <property type="project" value="InterPro"/>
</dbReference>
<dbReference type="AlphaFoldDB" id="A0A427AY54"/>
<dbReference type="Proteomes" id="UP000287651">
    <property type="component" value="Unassembled WGS sequence"/>
</dbReference>
<dbReference type="SUPFAM" id="SSF51445">
    <property type="entry name" value="(Trans)glycosidases"/>
    <property type="match status" value="1"/>
</dbReference>
<feature type="region of interest" description="Disordered" evidence="3">
    <location>
        <begin position="63"/>
        <end position="96"/>
    </location>
</feature>
<evidence type="ECO:0000313" key="6">
    <source>
        <dbReference type="EMBL" id="RRT81173.1"/>
    </source>
</evidence>
<keyword evidence="4" id="KW-0472">Membrane</keyword>
<feature type="transmembrane region" description="Helical" evidence="4">
    <location>
        <begin position="104"/>
        <end position="125"/>
    </location>
</feature>
<comment type="caution">
    <text evidence="6">The sequence shown here is derived from an EMBL/GenBank/DDBJ whole genome shotgun (WGS) entry which is preliminary data.</text>
</comment>
<name>A0A427AY54_ENSVE</name>
<keyword evidence="4" id="KW-1133">Transmembrane helix</keyword>
<dbReference type="PANTHER" id="PTHR46066">
    <property type="entry name" value="CHITINASE DOMAIN-CONTAINING PROTEIN 1 FAMILY MEMBER"/>
    <property type="match status" value="1"/>
</dbReference>
<evidence type="ECO:0000256" key="2">
    <source>
        <dbReference type="ARBA" id="ARBA00040976"/>
    </source>
</evidence>
<evidence type="ECO:0000256" key="1">
    <source>
        <dbReference type="ARBA" id="ARBA00009336"/>
    </source>
</evidence>
<sequence>MTWSKSGRTVKIWPVRYRVCAAHKGHTHVNLLFGLAHLWEFDSLLLAISSREFYSKQNCKTRPVSAAPVNDGEMSTRRRDRRNPGGPTPTARLPAASSRSHHPLFSWPLILVAFFALAAIVLPLVMYRGGKTGLPEATSPALSVYERGLVKPNVAFQEILAENSRFSENRSRRHFPNPVLAYVTPWYDNSFLLGTIWAESKVFLPILLPRVVLEAFPVDLLLKKKWWSKAIDIIIKECKSVFDIYSLANRDMGYDGIVLESWSRWAAHGILHDPDMRNMVSSFSDEFMGLDFIKELSEALHSMTSVESDNHPLELIYVIPAPRSQKLDEYDFGPQDLRQLCDAVDGFSLMTYDFSGPQSPGPNAPLSWIRSSLSMLLGDTNSGPHSHAHKILLGLNFYGNDFLVSEG</sequence>